<comment type="similarity">
    <text evidence="2 16">Belongs to the cation transport ATPase (P-type) (TC 3.A.3) family. Type IB subfamily.</text>
</comment>
<dbReference type="InterPro" id="IPR059000">
    <property type="entry name" value="ATPase_P-type_domA"/>
</dbReference>
<dbReference type="SUPFAM" id="SSF81653">
    <property type="entry name" value="Calcium ATPase, transduction domain A"/>
    <property type="match status" value="1"/>
</dbReference>
<comment type="caution">
    <text evidence="19">The sequence shown here is derived from an EMBL/GenBank/DDBJ whole genome shotgun (WGS) entry which is preliminary data.</text>
</comment>
<evidence type="ECO:0000256" key="3">
    <source>
        <dbReference type="ARBA" id="ARBA00012517"/>
    </source>
</evidence>
<dbReference type="FunFam" id="2.70.150.10:FF:000002">
    <property type="entry name" value="Copper-transporting ATPase 1, putative"/>
    <property type="match status" value="1"/>
</dbReference>
<dbReference type="EC" id="7.2.2.8" evidence="3"/>
<name>A0A1E5QG66_9CYAN</name>
<evidence type="ECO:0000256" key="1">
    <source>
        <dbReference type="ARBA" id="ARBA00004651"/>
    </source>
</evidence>
<sequence>MQLLPKTATEPQPTANQTLTLDVGGMKCAGCVKAVEKQLTQHPGVISACVNLVTEVAAIECEAGTDPQAIAEKLTKSGFPSQPHSLQSETDLQAKAARKQAEERQQLQQLAIAIILIVLSVIGHLSRNAYPLTNIWFHGGLATLALLFPGRAIVVDGWQGLRHNSPNMNTLVGLGAVSAYLASAVALVFPQLGWECFFDEPVMLLGFILLGRTLEQRARTQAATELRALLELQPKKARLIVEGDSPNSNQVMEIPADRVKVGVLLQVRPGEKIPVDGEVMAGETTVDESMLTGESIPIAKQPGDRVAAGTVNQSGAIAIRATRTGKETTLAQIVALVEEAQTRKAPVQQLADTVAGYFAYGVMAIALFTFSFWYFIGIPLWPEVLTHHSTWMLHDLGTMAHSAHPTQPLLLSLKLAIAVLVIACPCALGLATPTAILVGTGLGAQQGILIKGGDVLEKVHQVQTLVFDKTGTLTTGQPTITDCLSIEGIEPQTLLQFAAAVEQGTNHPLANAIIQAAQDLEIPAAEAFQTQAGSGVSALVSGQLTRLGTADWLTQHQILIPEPWSTQAQTLEAEGKTVVYIAIADQFGGIIAIADRVREEAKTTVQQLQQLGLDVVMLTGDRPTTANAIAQQLGISRIFAEVKPDGKAEIVQSLQSQGHSVAMVGDGINDAPALSVADVGIALQTGTEIAMETAEMVLMRDRLTDVVAAIRLGRATFNKIQHNLFWAFAYNLLGIPIAAGLLLPLYGIILAPSSAGALMAFSSISVVTNSLLLRRVPISSADPGKLN</sequence>
<evidence type="ECO:0000256" key="5">
    <source>
        <dbReference type="ARBA" id="ARBA00022692"/>
    </source>
</evidence>
<keyword evidence="16" id="KW-1003">Cell membrane</keyword>
<evidence type="ECO:0000256" key="11">
    <source>
        <dbReference type="ARBA" id="ARBA00022989"/>
    </source>
</evidence>
<dbReference type="InterPro" id="IPR018303">
    <property type="entry name" value="ATPase_P-typ_P_site"/>
</dbReference>
<dbReference type="PANTHER" id="PTHR43520">
    <property type="entry name" value="ATP7, ISOFORM B"/>
    <property type="match status" value="1"/>
</dbReference>
<dbReference type="PROSITE" id="PS50846">
    <property type="entry name" value="HMA_2"/>
    <property type="match status" value="1"/>
</dbReference>
<dbReference type="InterPro" id="IPR027256">
    <property type="entry name" value="P-typ_ATPase_IB"/>
</dbReference>
<feature type="transmembrane region" description="Helical" evidence="16">
    <location>
        <begin position="166"/>
        <end position="186"/>
    </location>
</feature>
<dbReference type="InterPro" id="IPR008250">
    <property type="entry name" value="ATPase_P-typ_transduc_dom_A_sf"/>
</dbReference>
<feature type="region of interest" description="Disordered" evidence="17">
    <location>
        <begin position="78"/>
        <end position="97"/>
    </location>
</feature>
<feature type="transmembrane region" description="Helical" evidence="16">
    <location>
        <begin position="354"/>
        <end position="376"/>
    </location>
</feature>
<keyword evidence="4" id="KW-0813">Transport</keyword>
<organism evidence="19">
    <name type="scientific">Desertifilum tharense IPPAS B-1220</name>
    <dbReference type="NCBI Taxonomy" id="1781255"/>
    <lineage>
        <taxon>Bacteria</taxon>
        <taxon>Bacillati</taxon>
        <taxon>Cyanobacteriota</taxon>
        <taxon>Cyanophyceae</taxon>
        <taxon>Desertifilales</taxon>
        <taxon>Desertifilaceae</taxon>
        <taxon>Desertifilum</taxon>
    </lineage>
</organism>
<dbReference type="PANTHER" id="PTHR43520:SF8">
    <property type="entry name" value="P-TYPE CU(+) TRANSPORTER"/>
    <property type="match status" value="1"/>
</dbReference>
<comment type="catalytic activity">
    <reaction evidence="15">
        <text>Cu(+)(in) + ATP + H2O = Cu(+)(out) + ADP + phosphate + H(+)</text>
        <dbReference type="Rhea" id="RHEA:25792"/>
        <dbReference type="ChEBI" id="CHEBI:15377"/>
        <dbReference type="ChEBI" id="CHEBI:15378"/>
        <dbReference type="ChEBI" id="CHEBI:30616"/>
        <dbReference type="ChEBI" id="CHEBI:43474"/>
        <dbReference type="ChEBI" id="CHEBI:49552"/>
        <dbReference type="ChEBI" id="CHEBI:456216"/>
        <dbReference type="EC" id="7.2.2.8"/>
    </reaction>
</comment>
<dbReference type="Gene3D" id="3.40.1110.10">
    <property type="entry name" value="Calcium-transporting ATPase, cytoplasmic domain N"/>
    <property type="match status" value="1"/>
</dbReference>
<feature type="compositionally biased region" description="Polar residues" evidence="17">
    <location>
        <begin position="78"/>
        <end position="91"/>
    </location>
</feature>
<keyword evidence="11 16" id="KW-1133">Transmembrane helix</keyword>
<dbReference type="GO" id="GO:0005524">
    <property type="term" value="F:ATP binding"/>
    <property type="evidence" value="ECO:0007669"/>
    <property type="project" value="UniProtKB-UniRule"/>
</dbReference>
<protein>
    <recommendedName>
        <fullName evidence="3">P-type Cu(+) transporter</fullName>
        <ecNumber evidence="3">7.2.2.8</ecNumber>
    </recommendedName>
</protein>
<dbReference type="SFLD" id="SFLDF00027">
    <property type="entry name" value="p-type_atpase"/>
    <property type="match status" value="1"/>
</dbReference>
<dbReference type="InterPro" id="IPR017969">
    <property type="entry name" value="Heavy-metal-associated_CS"/>
</dbReference>
<dbReference type="InterPro" id="IPR044492">
    <property type="entry name" value="P_typ_ATPase_HD_dom"/>
</dbReference>
<feature type="transmembrane region" description="Helical" evidence="16">
    <location>
        <begin position="724"/>
        <end position="749"/>
    </location>
</feature>
<dbReference type="InterPro" id="IPR006121">
    <property type="entry name" value="HMA_dom"/>
</dbReference>
<gene>
    <name evidence="19" type="ORF">BH720_18860</name>
</gene>
<dbReference type="OrthoDB" id="438550at2"/>
<evidence type="ECO:0000256" key="16">
    <source>
        <dbReference type="RuleBase" id="RU362081"/>
    </source>
</evidence>
<keyword evidence="5 16" id="KW-0812">Transmembrane</keyword>
<dbReference type="Pfam" id="PF00122">
    <property type="entry name" value="E1-E2_ATPase"/>
    <property type="match status" value="1"/>
</dbReference>
<dbReference type="FunFam" id="3.40.50.1000:FF:000144">
    <property type="entry name" value="copper-transporting ATPase 1 isoform X2"/>
    <property type="match status" value="1"/>
</dbReference>
<evidence type="ECO:0000256" key="4">
    <source>
        <dbReference type="ARBA" id="ARBA00022448"/>
    </source>
</evidence>
<comment type="subcellular location">
    <subcellularLocation>
        <location evidence="1">Cell membrane</location>
        <topology evidence="1">Multi-pass membrane protein</topology>
    </subcellularLocation>
</comment>
<keyword evidence="13" id="KW-0406">Ion transport</keyword>
<keyword evidence="7 16" id="KW-0547">Nucleotide-binding</keyword>
<dbReference type="GO" id="GO:0005886">
    <property type="term" value="C:plasma membrane"/>
    <property type="evidence" value="ECO:0007669"/>
    <property type="project" value="UniProtKB-SubCell"/>
</dbReference>
<dbReference type="SUPFAM" id="SSF56784">
    <property type="entry name" value="HAD-like"/>
    <property type="match status" value="1"/>
</dbReference>
<dbReference type="PRINTS" id="PR00120">
    <property type="entry name" value="HATPASE"/>
</dbReference>
<evidence type="ECO:0000256" key="9">
    <source>
        <dbReference type="ARBA" id="ARBA00022840"/>
    </source>
</evidence>
<evidence type="ECO:0000256" key="13">
    <source>
        <dbReference type="ARBA" id="ARBA00023065"/>
    </source>
</evidence>
<dbReference type="SUPFAM" id="SSF81665">
    <property type="entry name" value="Calcium ATPase, transmembrane domain M"/>
    <property type="match status" value="1"/>
</dbReference>
<dbReference type="SFLD" id="SFLDS00003">
    <property type="entry name" value="Haloacid_Dehalogenase"/>
    <property type="match status" value="1"/>
</dbReference>
<dbReference type="GO" id="GO:0005507">
    <property type="term" value="F:copper ion binding"/>
    <property type="evidence" value="ECO:0007669"/>
    <property type="project" value="TreeGrafter"/>
</dbReference>
<dbReference type="GO" id="GO:0140581">
    <property type="term" value="F:P-type monovalent copper transporter activity"/>
    <property type="evidence" value="ECO:0007669"/>
    <property type="project" value="UniProtKB-EC"/>
</dbReference>
<dbReference type="GO" id="GO:0055070">
    <property type="term" value="P:copper ion homeostasis"/>
    <property type="evidence" value="ECO:0007669"/>
    <property type="project" value="TreeGrafter"/>
</dbReference>
<dbReference type="InterPro" id="IPR036412">
    <property type="entry name" value="HAD-like_sf"/>
</dbReference>
<evidence type="ECO:0000256" key="12">
    <source>
        <dbReference type="ARBA" id="ARBA00023008"/>
    </source>
</evidence>
<evidence type="ECO:0000256" key="8">
    <source>
        <dbReference type="ARBA" id="ARBA00022796"/>
    </source>
</evidence>
<keyword evidence="12" id="KW-0186">Copper</keyword>
<dbReference type="CDD" id="cd00371">
    <property type="entry name" value="HMA"/>
    <property type="match status" value="1"/>
</dbReference>
<dbReference type="Pfam" id="PF00403">
    <property type="entry name" value="HMA"/>
    <property type="match status" value="1"/>
</dbReference>
<keyword evidence="10" id="KW-1278">Translocase</keyword>
<feature type="transmembrane region" description="Helical" evidence="16">
    <location>
        <begin position="135"/>
        <end position="154"/>
    </location>
</feature>
<dbReference type="InterPro" id="IPR023214">
    <property type="entry name" value="HAD_sf"/>
</dbReference>
<dbReference type="Pfam" id="PF00702">
    <property type="entry name" value="Hydrolase"/>
    <property type="match status" value="1"/>
</dbReference>
<evidence type="ECO:0000256" key="10">
    <source>
        <dbReference type="ARBA" id="ARBA00022967"/>
    </source>
</evidence>
<keyword evidence="6 16" id="KW-0479">Metal-binding</keyword>
<reference evidence="19" key="1">
    <citation type="submission" date="2016-09" db="EMBL/GenBank/DDBJ databases">
        <title>Draft genome of thermotolerant cyanobacterium Desertifilum sp. strain IPPAS B-1220.</title>
        <authorList>
            <person name="Sinetova M.A."/>
            <person name="Bolakhan K."/>
            <person name="Zayadan B.K."/>
            <person name="Mironov K.S."/>
            <person name="Ustinova V."/>
            <person name="Kupriyanova E.V."/>
            <person name="Sidorov R.A."/>
            <person name="Skrypnik A.N."/>
            <person name="Gogoleva N.E."/>
            <person name="Gogolev Y.V."/>
            <person name="Los D.A."/>
        </authorList>
    </citation>
    <scope>NUCLEOTIDE SEQUENCE [LARGE SCALE GENOMIC DNA]</scope>
    <source>
        <strain evidence="19">IPPAS B-1220</strain>
    </source>
</reference>
<feature type="transmembrane region" description="Helical" evidence="16">
    <location>
        <begin position="107"/>
        <end position="123"/>
    </location>
</feature>
<dbReference type="SUPFAM" id="SSF55008">
    <property type="entry name" value="HMA, heavy metal-associated domain"/>
    <property type="match status" value="1"/>
</dbReference>
<feature type="domain" description="HMA" evidence="18">
    <location>
        <begin position="17"/>
        <end position="82"/>
    </location>
</feature>
<dbReference type="AlphaFoldDB" id="A0A1E5QG66"/>
<dbReference type="EMBL" id="MJGC01000084">
    <property type="protein sequence ID" value="OEJ73608.1"/>
    <property type="molecule type" value="Genomic_DNA"/>
</dbReference>
<evidence type="ECO:0000256" key="6">
    <source>
        <dbReference type="ARBA" id="ARBA00022723"/>
    </source>
</evidence>
<proteinExistence type="inferred from homology"/>
<dbReference type="SFLD" id="SFLDG00002">
    <property type="entry name" value="C1.7:_P-type_atpase_like"/>
    <property type="match status" value="1"/>
</dbReference>
<feature type="transmembrane region" description="Helical" evidence="16">
    <location>
        <begin position="755"/>
        <end position="773"/>
    </location>
</feature>
<keyword evidence="14 16" id="KW-0472">Membrane</keyword>
<keyword evidence="8" id="KW-0187">Copper transport</keyword>
<feature type="transmembrane region" description="Helical" evidence="16">
    <location>
        <begin position="415"/>
        <end position="438"/>
    </location>
</feature>
<evidence type="ECO:0000256" key="15">
    <source>
        <dbReference type="ARBA" id="ARBA00049289"/>
    </source>
</evidence>
<dbReference type="NCBIfam" id="TIGR01494">
    <property type="entry name" value="ATPase_P-type"/>
    <property type="match status" value="2"/>
</dbReference>
<dbReference type="InterPro" id="IPR023298">
    <property type="entry name" value="ATPase_P-typ_TM_dom_sf"/>
</dbReference>
<accession>A0A1E5QG66</accession>
<dbReference type="Gene3D" id="3.40.50.1000">
    <property type="entry name" value="HAD superfamily/HAD-like"/>
    <property type="match status" value="1"/>
</dbReference>
<dbReference type="PROSITE" id="PS01047">
    <property type="entry name" value="HMA_1"/>
    <property type="match status" value="1"/>
</dbReference>
<dbReference type="GO" id="GO:0043682">
    <property type="term" value="F:P-type divalent copper transporter activity"/>
    <property type="evidence" value="ECO:0007669"/>
    <property type="project" value="TreeGrafter"/>
</dbReference>
<dbReference type="InterPro" id="IPR001757">
    <property type="entry name" value="P_typ_ATPase"/>
</dbReference>
<evidence type="ECO:0000313" key="19">
    <source>
        <dbReference type="EMBL" id="OEJ73608.1"/>
    </source>
</evidence>
<evidence type="ECO:0000256" key="7">
    <source>
        <dbReference type="ARBA" id="ARBA00022741"/>
    </source>
</evidence>
<dbReference type="InterPro" id="IPR023299">
    <property type="entry name" value="ATPase_P-typ_cyto_dom_N"/>
</dbReference>
<keyword evidence="9 16" id="KW-0067">ATP-binding</keyword>
<evidence type="ECO:0000256" key="17">
    <source>
        <dbReference type="SAM" id="MobiDB-lite"/>
    </source>
</evidence>
<dbReference type="PRINTS" id="PR00119">
    <property type="entry name" value="CATATPASE"/>
</dbReference>
<dbReference type="Gene3D" id="2.70.150.10">
    <property type="entry name" value="Calcium-transporting ATPase, cytoplasmic transduction domain A"/>
    <property type="match status" value="1"/>
</dbReference>
<dbReference type="InterPro" id="IPR036163">
    <property type="entry name" value="HMA_dom_sf"/>
</dbReference>
<dbReference type="PROSITE" id="PS00154">
    <property type="entry name" value="ATPASE_E1_E2"/>
    <property type="match status" value="1"/>
</dbReference>
<evidence type="ECO:0000256" key="2">
    <source>
        <dbReference type="ARBA" id="ARBA00006024"/>
    </source>
</evidence>
<evidence type="ECO:0000256" key="14">
    <source>
        <dbReference type="ARBA" id="ARBA00023136"/>
    </source>
</evidence>
<evidence type="ECO:0000259" key="18">
    <source>
        <dbReference type="PROSITE" id="PS50846"/>
    </source>
</evidence>
<dbReference type="NCBIfam" id="TIGR01525">
    <property type="entry name" value="ATPase-IB_hvy"/>
    <property type="match status" value="1"/>
</dbReference>
<dbReference type="Gene3D" id="3.30.70.100">
    <property type="match status" value="1"/>
</dbReference>
<dbReference type="CDD" id="cd02094">
    <property type="entry name" value="P-type_ATPase_Cu-like"/>
    <property type="match status" value="1"/>
</dbReference>
<dbReference type="STRING" id="1781255.BH720_18860"/>
<dbReference type="RefSeq" id="WP_069968774.1">
    <property type="nucleotide sequence ID" value="NZ_CM124774.1"/>
</dbReference>
<dbReference type="GO" id="GO:0016887">
    <property type="term" value="F:ATP hydrolysis activity"/>
    <property type="evidence" value="ECO:0007669"/>
    <property type="project" value="InterPro"/>
</dbReference>